<dbReference type="KEGG" id="emo:DM558_02255"/>
<accession>A0A3Q9JJJ7</accession>
<feature type="signal peptide" evidence="1">
    <location>
        <begin position="1"/>
        <end position="22"/>
    </location>
</feature>
<evidence type="ECO:0000313" key="3">
    <source>
        <dbReference type="Proteomes" id="UP000273143"/>
    </source>
</evidence>
<dbReference type="Proteomes" id="UP000273143">
    <property type="component" value="Chromosome"/>
</dbReference>
<gene>
    <name evidence="2" type="ORF">DM558_02255</name>
</gene>
<dbReference type="PIRSF" id="PIRSF016481">
    <property type="entry name" value="Pilus_assembly_PilP"/>
    <property type="match status" value="1"/>
</dbReference>
<keyword evidence="3" id="KW-1185">Reference proteome</keyword>
<feature type="chain" id="PRO_5018592163" evidence="1">
    <location>
        <begin position="23"/>
        <end position="176"/>
    </location>
</feature>
<dbReference type="EMBL" id="CP029822">
    <property type="protein sequence ID" value="AZS49673.1"/>
    <property type="molecule type" value="Genomic_DNA"/>
</dbReference>
<evidence type="ECO:0000256" key="1">
    <source>
        <dbReference type="SAM" id="SignalP"/>
    </source>
</evidence>
<organism evidence="2 3">
    <name type="scientific">Entomomonas moraniae</name>
    <dbReference type="NCBI Taxonomy" id="2213226"/>
    <lineage>
        <taxon>Bacteria</taxon>
        <taxon>Pseudomonadati</taxon>
        <taxon>Pseudomonadota</taxon>
        <taxon>Gammaproteobacteria</taxon>
        <taxon>Pseudomonadales</taxon>
        <taxon>Pseudomonadaceae</taxon>
        <taxon>Entomomonas</taxon>
    </lineage>
</organism>
<dbReference type="Gene3D" id="2.30.30.830">
    <property type="match status" value="1"/>
</dbReference>
<proteinExistence type="predicted"/>
<protein>
    <submittedName>
        <fullName evidence="2">Pilus assembly protein PilP</fullName>
    </submittedName>
</protein>
<evidence type="ECO:0000313" key="2">
    <source>
        <dbReference type="EMBL" id="AZS49673.1"/>
    </source>
</evidence>
<dbReference type="AlphaFoldDB" id="A0A3Q9JJJ7"/>
<dbReference type="InterPro" id="IPR007446">
    <property type="entry name" value="PilP"/>
</dbReference>
<dbReference type="Pfam" id="PF04351">
    <property type="entry name" value="PilP"/>
    <property type="match status" value="1"/>
</dbReference>
<reference evidence="3" key="1">
    <citation type="submission" date="2018-06" db="EMBL/GenBank/DDBJ databases">
        <title>Complete genome of Pseudomonas insecticola strain QZS01.</title>
        <authorList>
            <person name="Wang J."/>
            <person name="Su Q."/>
        </authorList>
    </citation>
    <scope>NUCLEOTIDE SEQUENCE [LARGE SCALE GENOMIC DNA]</scope>
    <source>
        <strain evidence="3">QZS01</strain>
    </source>
</reference>
<dbReference type="PROSITE" id="PS51257">
    <property type="entry name" value="PROKAR_LIPOPROTEIN"/>
    <property type="match status" value="1"/>
</dbReference>
<name>A0A3Q9JJJ7_9GAMM</name>
<keyword evidence="1" id="KW-0732">Signal</keyword>
<sequence length="176" mass="19731">MIMIKFKYLLCFGLLSSLLVGCGNQGTSDLEAYVETVKARAAPRIEPLPEPKVYLPFSYSATFLRDPFQSQDVIPDRTEDDSREKCTLPDLTRPKGYLEGFDISAFAMVGTIENDKEYYALVRVGGSVHLVKVGDYIGINHGEIMSIDDFRLMVLEKISNGEEGCTERPYTLELKS</sequence>